<dbReference type="AlphaFoldDB" id="A0A4Q9H076"/>
<proteinExistence type="predicted"/>
<protein>
    <submittedName>
        <fullName evidence="1">Uncharacterized protein</fullName>
    </submittedName>
</protein>
<evidence type="ECO:0000313" key="1">
    <source>
        <dbReference type="EMBL" id="TBO31123.1"/>
    </source>
</evidence>
<evidence type="ECO:0000313" key="2">
    <source>
        <dbReference type="Proteomes" id="UP000292120"/>
    </source>
</evidence>
<keyword evidence="2" id="KW-1185">Reference proteome</keyword>
<gene>
    <name evidence="1" type="ORF">EYS42_07680</name>
</gene>
<dbReference type="RefSeq" id="WP_130967494.1">
    <property type="nucleotide sequence ID" value="NZ_SIXI01000003.1"/>
</dbReference>
<comment type="caution">
    <text evidence="1">The sequence shown here is derived from an EMBL/GenBank/DDBJ whole genome shotgun (WGS) entry which is preliminary data.</text>
</comment>
<name>A0A4Q9H076_9BURK</name>
<accession>A0A4Q9H076</accession>
<organism evidence="1 2">
    <name type="scientific">Aquabacterium lacunae</name>
    <dbReference type="NCBI Taxonomy" id="2528630"/>
    <lineage>
        <taxon>Bacteria</taxon>
        <taxon>Pseudomonadati</taxon>
        <taxon>Pseudomonadota</taxon>
        <taxon>Betaproteobacteria</taxon>
        <taxon>Burkholderiales</taxon>
        <taxon>Aquabacterium</taxon>
    </lineage>
</organism>
<dbReference type="OrthoDB" id="9182171at2"/>
<dbReference type="Proteomes" id="UP000292120">
    <property type="component" value="Unassembled WGS sequence"/>
</dbReference>
<dbReference type="EMBL" id="SIXI01000003">
    <property type="protein sequence ID" value="TBO31123.1"/>
    <property type="molecule type" value="Genomic_DNA"/>
</dbReference>
<sequence length="312" mass="35094">MLEEYAIVPDVFDPAAYSNAAFIEMCLPHLKEPLLQEAVVRDLCDGGWSQFCMANSGSLHRLCKEIVKKLAQNNRLRRFPRHNGSDPATPSDWCREGLGTSAVDQLAGIIVGHNTKQNFTQSEVASIEKLTGTPWWQNRSPSVTVDRKTGEYLRVLHRVLLQANSLMFIDPNLDPSSHNYREFIQLLAPLAERVIRPRIEIHRSFCKGDGPARTFPTEGDWKVAYASLSTSLEAQNLAADVFFWDDFHERYLIADVIGISVPAGFDVTGKLNDCSTWGRLGREDKDKIQRLFDPAARQPKWHFSIGVVANGN</sequence>
<reference evidence="1 2" key="1">
    <citation type="submission" date="2019-02" db="EMBL/GenBank/DDBJ databases">
        <title>Aquabacterium sp. strain KMB7.</title>
        <authorList>
            <person name="Chen W.-M."/>
        </authorList>
    </citation>
    <scope>NUCLEOTIDE SEQUENCE [LARGE SCALE GENOMIC DNA]</scope>
    <source>
        <strain evidence="1 2">KMB7</strain>
    </source>
</reference>